<feature type="compositionally biased region" description="Polar residues" evidence="1">
    <location>
        <begin position="10"/>
        <end position="23"/>
    </location>
</feature>
<evidence type="ECO:0000256" key="2">
    <source>
        <dbReference type="SAM" id="Phobius"/>
    </source>
</evidence>
<keyword evidence="2" id="KW-0472">Membrane</keyword>
<protein>
    <submittedName>
        <fullName evidence="3">Uncharacterized protein</fullName>
    </submittedName>
</protein>
<organism evidence="3 4">
    <name type="scientific">Nyssa sinensis</name>
    <dbReference type="NCBI Taxonomy" id="561372"/>
    <lineage>
        <taxon>Eukaryota</taxon>
        <taxon>Viridiplantae</taxon>
        <taxon>Streptophyta</taxon>
        <taxon>Embryophyta</taxon>
        <taxon>Tracheophyta</taxon>
        <taxon>Spermatophyta</taxon>
        <taxon>Magnoliopsida</taxon>
        <taxon>eudicotyledons</taxon>
        <taxon>Gunneridae</taxon>
        <taxon>Pentapetalae</taxon>
        <taxon>asterids</taxon>
        <taxon>Cornales</taxon>
        <taxon>Nyssaceae</taxon>
        <taxon>Nyssa</taxon>
    </lineage>
</organism>
<keyword evidence="4" id="KW-1185">Reference proteome</keyword>
<evidence type="ECO:0000256" key="1">
    <source>
        <dbReference type="SAM" id="MobiDB-lite"/>
    </source>
</evidence>
<feature type="transmembrane region" description="Helical" evidence="2">
    <location>
        <begin position="133"/>
        <end position="152"/>
    </location>
</feature>
<evidence type="ECO:0000313" key="3">
    <source>
        <dbReference type="EMBL" id="KAA8529883.1"/>
    </source>
</evidence>
<keyword evidence="2" id="KW-0812">Transmembrane</keyword>
<dbReference type="OrthoDB" id="1717917at2759"/>
<feature type="compositionally biased region" description="Polar residues" evidence="1">
    <location>
        <begin position="31"/>
        <end position="48"/>
    </location>
</feature>
<feature type="region of interest" description="Disordered" evidence="1">
    <location>
        <begin position="1"/>
        <end position="106"/>
    </location>
</feature>
<dbReference type="EMBL" id="CM018044">
    <property type="protein sequence ID" value="KAA8529883.1"/>
    <property type="molecule type" value="Genomic_DNA"/>
</dbReference>
<dbReference type="AlphaFoldDB" id="A0A5J5AFW1"/>
<name>A0A5J5AFW1_9ASTE</name>
<proteinExistence type="predicted"/>
<gene>
    <name evidence="3" type="ORF">F0562_034513</name>
</gene>
<sequence length="154" mass="17222">MLEQTLRLPQVTSLAPSSPTRSPRQPVYYVQSLSRDSYNGKKTTTSFHSLPVLSPTGSPPHFHSSVGRHSRESSSNRFSGSLKPESRKISPNDGSAGRHNRKGQKPWKECDVIKEEGLLEDEGSCKGCSHRCYFLAFVLGFFVLFSVFFSELRV</sequence>
<evidence type="ECO:0000313" key="4">
    <source>
        <dbReference type="Proteomes" id="UP000325577"/>
    </source>
</evidence>
<accession>A0A5J5AFW1</accession>
<reference evidence="3 4" key="1">
    <citation type="submission" date="2019-09" db="EMBL/GenBank/DDBJ databases">
        <title>A chromosome-level genome assembly of the Chinese tupelo Nyssa sinensis.</title>
        <authorList>
            <person name="Yang X."/>
            <person name="Kang M."/>
            <person name="Yang Y."/>
            <person name="Xiong H."/>
            <person name="Wang M."/>
            <person name="Zhang Z."/>
            <person name="Wang Z."/>
            <person name="Wu H."/>
            <person name="Ma T."/>
            <person name="Liu J."/>
            <person name="Xi Z."/>
        </authorList>
    </citation>
    <scope>NUCLEOTIDE SEQUENCE [LARGE SCALE GENOMIC DNA]</scope>
    <source>
        <strain evidence="3">J267</strain>
        <tissue evidence="3">Leaf</tissue>
    </source>
</reference>
<keyword evidence="2" id="KW-1133">Transmembrane helix</keyword>
<dbReference type="Proteomes" id="UP000325577">
    <property type="component" value="Linkage Group LG20"/>
</dbReference>